<comment type="caution">
    <text evidence="11">The sequence shown here is derived from an EMBL/GenBank/DDBJ whole genome shotgun (WGS) entry which is preliminary data.</text>
</comment>
<dbReference type="NCBIfam" id="TIGR03719">
    <property type="entry name" value="ABC_ABC_ChvD"/>
    <property type="match status" value="1"/>
</dbReference>
<comment type="subunit">
    <text evidence="9">Monomer. Probably contacts ribosomal proteins L1, L5, L33 and S7, the 16S and 23S rRNA and the P-site containing tRNA(fMet).</text>
</comment>
<dbReference type="Pfam" id="PF00005">
    <property type="entry name" value="ABC_tran"/>
    <property type="match status" value="2"/>
</dbReference>
<dbReference type="SMART" id="SM00382">
    <property type="entry name" value="AAA"/>
    <property type="match status" value="2"/>
</dbReference>
<dbReference type="InterPro" id="IPR027417">
    <property type="entry name" value="P-loop_NTPase"/>
</dbReference>
<dbReference type="HAMAP" id="MF_00847">
    <property type="entry name" value="EttA"/>
    <property type="match status" value="1"/>
</dbReference>
<proteinExistence type="inferred from homology"/>
<reference evidence="11 12" key="1">
    <citation type="submission" date="2021-08" db="EMBL/GenBank/DDBJ databases">
        <authorList>
            <person name="Peeters C."/>
        </authorList>
    </citation>
    <scope>NUCLEOTIDE SEQUENCE [LARGE SCALE GENOMIC DNA]</scope>
    <source>
        <strain evidence="11 12">LMG 32289</strain>
    </source>
</reference>
<keyword evidence="2" id="KW-1003">Cell membrane</keyword>
<comment type="function">
    <text evidence="9">A translation factor that gates the progression of the 70S ribosomal initiation complex (IC, containing tRNA(fMet) in the P-site) into the translation elongation cycle by using a mechanism sensitive to the ATP/ADP ratio. Binds to the 70S ribosome E-site where it modulates the state of the translating ribosome during subunit translocation. ATP hydrolysis probably frees it from the ribosome, which can enter the elongation phase.</text>
</comment>
<evidence type="ECO:0000256" key="8">
    <source>
        <dbReference type="ARBA" id="ARBA00022845"/>
    </source>
</evidence>
<dbReference type="PROSITE" id="PS00211">
    <property type="entry name" value="ABC_TRANSPORTER_1"/>
    <property type="match status" value="1"/>
</dbReference>
<dbReference type="RefSeq" id="WP_223995755.1">
    <property type="nucleotide sequence ID" value="NZ_CAJZAG010000020.1"/>
</dbReference>
<gene>
    <name evidence="9 11" type="primary">ettA</name>
    <name evidence="11" type="ORF">LMG32289_06594</name>
</gene>
<keyword evidence="3" id="KW-0997">Cell inner membrane</keyword>
<evidence type="ECO:0000256" key="1">
    <source>
        <dbReference type="ARBA" id="ARBA00005868"/>
    </source>
</evidence>
<keyword evidence="7 9" id="KW-0067">ATP-binding</keyword>
<comment type="catalytic activity">
    <reaction evidence="9">
        <text>ATP + H2O = ADP + phosphate + H(+)</text>
        <dbReference type="Rhea" id="RHEA:13065"/>
        <dbReference type="ChEBI" id="CHEBI:15377"/>
        <dbReference type="ChEBI" id="CHEBI:15378"/>
        <dbReference type="ChEBI" id="CHEBI:30616"/>
        <dbReference type="ChEBI" id="CHEBI:43474"/>
        <dbReference type="ChEBI" id="CHEBI:456216"/>
    </reaction>
</comment>
<comment type="caution">
    <text evidence="9">Lacks conserved residue(s) required for the propagation of feature annotation.</text>
</comment>
<comment type="subcellular location">
    <subcellularLocation>
        <location evidence="9">Cytoplasm</location>
    </subcellularLocation>
    <text evidence="9">Associates with ribosomes and polysomes.</text>
</comment>
<comment type="domain">
    <text evidence="9">The arm domain is inserted in the first ABC transporter domain. Probably contacts ribosomal protein L1.</text>
</comment>
<dbReference type="InterPro" id="IPR003439">
    <property type="entry name" value="ABC_transporter-like_ATP-bd"/>
</dbReference>
<feature type="region of interest" description="Arm" evidence="9">
    <location>
        <begin position="95"/>
        <end position="139"/>
    </location>
</feature>
<dbReference type="PANTHER" id="PTHR43858">
    <property type="entry name" value="ENERGY-DEPENDENT TRANSLATIONAL THROTTLE PROTEIN ETTA"/>
    <property type="match status" value="1"/>
</dbReference>
<keyword evidence="9" id="KW-0677">Repeat</keyword>
<comment type="domain">
    <text evidence="9">The P-site tRNA interaction motif (PtIM domain) probably interacts with the P-site tRNA(fMet) as well as the 23S rRNA.</text>
</comment>
<evidence type="ECO:0000313" key="12">
    <source>
        <dbReference type="Proteomes" id="UP000706525"/>
    </source>
</evidence>
<keyword evidence="12" id="KW-1185">Reference proteome</keyword>
<dbReference type="Proteomes" id="UP000706525">
    <property type="component" value="Unassembled WGS sequence"/>
</dbReference>
<dbReference type="CDD" id="cd03221">
    <property type="entry name" value="ABCF_EF-3"/>
    <property type="match status" value="2"/>
</dbReference>
<dbReference type="Pfam" id="PF12848">
    <property type="entry name" value="ABC_tran_Xtn"/>
    <property type="match status" value="1"/>
</dbReference>
<evidence type="ECO:0000313" key="11">
    <source>
        <dbReference type="EMBL" id="CAG9186742.1"/>
    </source>
</evidence>
<dbReference type="SUPFAM" id="SSF52540">
    <property type="entry name" value="P-loop containing nucleoside triphosphate hydrolases"/>
    <property type="match status" value="2"/>
</dbReference>
<keyword evidence="9" id="KW-0648">Protein biosynthesis</keyword>
<keyword evidence="6 9" id="KW-0547">Nucleotide-binding</keyword>
<keyword evidence="8 9" id="KW-0810">Translation regulation</keyword>
<dbReference type="EC" id="3.6.1.-" evidence="9"/>
<feature type="domain" description="ABC transporter" evidence="10">
    <location>
        <begin position="324"/>
        <end position="550"/>
    </location>
</feature>
<evidence type="ECO:0000256" key="2">
    <source>
        <dbReference type="ARBA" id="ARBA00022475"/>
    </source>
</evidence>
<feature type="binding site" evidence="9">
    <location>
        <begin position="356"/>
        <end position="363"/>
    </location>
    <ligand>
        <name>ATP</name>
        <dbReference type="ChEBI" id="CHEBI:30616"/>
        <label>2</label>
    </ligand>
</feature>
<dbReference type="PANTHER" id="PTHR43858:SF1">
    <property type="entry name" value="ABC TRANSPORTER-RELATED PROTEIN"/>
    <property type="match status" value="1"/>
</dbReference>
<keyword evidence="5 9" id="KW-0699">rRNA-binding</keyword>
<evidence type="ECO:0000256" key="7">
    <source>
        <dbReference type="ARBA" id="ARBA00022840"/>
    </source>
</evidence>
<comment type="similarity">
    <text evidence="1 9">Belongs to the ABC transporter superfamily. ABCF family. Translational throttle EttA subfamily.</text>
</comment>
<evidence type="ECO:0000259" key="10">
    <source>
        <dbReference type="PROSITE" id="PS50893"/>
    </source>
</evidence>
<feature type="region of interest" description="PtIM" evidence="9">
    <location>
        <begin position="242"/>
        <end position="322"/>
    </location>
</feature>
<dbReference type="InterPro" id="IPR022374">
    <property type="entry name" value="EttA"/>
</dbReference>
<keyword evidence="9" id="KW-0963">Cytoplasm</keyword>
<dbReference type="InterPro" id="IPR032781">
    <property type="entry name" value="ABC_tran_Xtn"/>
</dbReference>
<keyword evidence="9" id="KW-0378">Hydrolase</keyword>
<accession>A0ABM8Y1Y1</accession>
<feature type="domain" description="ABC transporter" evidence="10">
    <location>
        <begin position="6"/>
        <end position="260"/>
    </location>
</feature>
<dbReference type="InterPro" id="IPR003593">
    <property type="entry name" value="AAA+_ATPase"/>
</dbReference>
<dbReference type="NCBIfam" id="NF008775">
    <property type="entry name" value="PRK11819.1"/>
    <property type="match status" value="1"/>
</dbReference>
<evidence type="ECO:0000256" key="9">
    <source>
        <dbReference type="HAMAP-Rule" id="MF_00847"/>
    </source>
</evidence>
<dbReference type="EMBL" id="CAJZAG010000020">
    <property type="protein sequence ID" value="CAG9186742.1"/>
    <property type="molecule type" value="Genomic_DNA"/>
</dbReference>
<dbReference type="PROSITE" id="PS50893">
    <property type="entry name" value="ABC_TRANSPORTER_2"/>
    <property type="match status" value="2"/>
</dbReference>
<protein>
    <recommendedName>
        <fullName evidence="9">Energy-dependent translational throttle protein EttA</fullName>
        <ecNumber evidence="9">3.6.1.-</ecNumber>
    </recommendedName>
    <alternativeName>
        <fullName evidence="9">Translational regulatory factor EttA</fullName>
    </alternativeName>
</protein>
<evidence type="ECO:0000256" key="4">
    <source>
        <dbReference type="ARBA" id="ARBA00022555"/>
    </source>
</evidence>
<evidence type="ECO:0000256" key="3">
    <source>
        <dbReference type="ARBA" id="ARBA00022519"/>
    </source>
</evidence>
<dbReference type="Gene3D" id="3.40.50.300">
    <property type="entry name" value="P-loop containing nucleotide triphosphate hydrolases"/>
    <property type="match status" value="2"/>
</dbReference>
<sequence length="555" mass="61710">MAQYVFTMNRVGKIVPPKRHILKDISLSFFPGAKIGVLGLNGSGKSTLLKIMAGIDQEIEGEATPMPNLNIGYLSQEPELDPEQTVRESVEAALGGVFEARKKLDEIYAAYAEPDADFDALAAEQAKYEAILSASDGNNAELQLDIAADALRLPPWEAKVGNLSGGEKRRVALCRLLLSRPDMLLLDEPTNHLDAESVDWLEQFLTRFPGTVVAVTHDRYFLDNAAEWILELDRGHGIPWKGNYSSWLDQKENRLKQEESSESARQKALQKELEWVRQNPKGRQAKSKARLARFDELNSQEYQKRNETSEIFIPVGERLGNEVIEFDGVSKAYGDRLLIDNLSFKVPPGAIVGIIGPNGAGKSTFFRMITGKETPDSGEIKIGPTVKLAYVDQSRDALVGDKTVFEEISGGADVLTVGRYETPSRAYIGRFNFKGGDQQKQVGTLSGGERGRLHMAKTLIAGGNVLLLDEPSNDLDVETLRALEDALLEFAGCVMVISHDRWFLDRIATHILAFEGDSHVEFFPGNYQEYEADKKRRLGEEAAKPKRIRYKPITR</sequence>
<name>A0ABM8Y1Y1_9BURK</name>
<dbReference type="InterPro" id="IPR017871">
    <property type="entry name" value="ABC_transporter-like_CS"/>
</dbReference>
<keyword evidence="3" id="KW-0472">Membrane</keyword>
<evidence type="ECO:0000256" key="6">
    <source>
        <dbReference type="ARBA" id="ARBA00022741"/>
    </source>
</evidence>
<organism evidence="11 12">
    <name type="scientific">Cupriavidus pampae</name>
    <dbReference type="NCBI Taxonomy" id="659251"/>
    <lineage>
        <taxon>Bacteria</taxon>
        <taxon>Pseudomonadati</taxon>
        <taxon>Pseudomonadota</taxon>
        <taxon>Betaproteobacteria</taxon>
        <taxon>Burkholderiales</taxon>
        <taxon>Burkholderiaceae</taxon>
        <taxon>Cupriavidus</taxon>
    </lineage>
</organism>
<keyword evidence="9" id="KW-0694">RNA-binding</keyword>
<keyword evidence="4 9" id="KW-0820">tRNA-binding</keyword>
<evidence type="ECO:0000256" key="5">
    <source>
        <dbReference type="ARBA" id="ARBA00022730"/>
    </source>
</evidence>